<evidence type="ECO:0000313" key="2">
    <source>
        <dbReference type="EMBL" id="KAK0040193.1"/>
    </source>
</evidence>
<sequence>TPPLRRFVPRSLRLRRHSAPLAIWTIAESYLEDSPEAHQAKDTQPLVRQSPCSLSGTPLSPENLALSSPMSPVIIEPLPDAPRAPPPRDASAAAGLPQPEATLTCAPVVHTAPQANGPATVSTNSKVYFTCDVLERI</sequence>
<proteinExistence type="predicted"/>
<feature type="non-terminal residue" evidence="2">
    <location>
        <position position="1"/>
    </location>
</feature>
<feature type="region of interest" description="Disordered" evidence="1">
    <location>
        <begin position="34"/>
        <end position="94"/>
    </location>
</feature>
<feature type="compositionally biased region" description="Pro residues" evidence="1">
    <location>
        <begin position="79"/>
        <end position="88"/>
    </location>
</feature>
<dbReference type="AlphaFoldDB" id="A0AAD8AQX9"/>
<dbReference type="Proteomes" id="UP001233172">
    <property type="component" value="Unassembled WGS sequence"/>
</dbReference>
<keyword evidence="3" id="KW-1185">Reference proteome</keyword>
<name>A0AAD8AQX9_BIOPF</name>
<reference evidence="2" key="2">
    <citation type="submission" date="2023-04" db="EMBL/GenBank/DDBJ databases">
        <authorList>
            <person name="Bu L."/>
            <person name="Lu L."/>
            <person name="Laidemitt M.R."/>
            <person name="Zhang S.M."/>
            <person name="Mutuku M."/>
            <person name="Mkoji G."/>
            <person name="Steinauer M."/>
            <person name="Loker E.S."/>
        </authorList>
    </citation>
    <scope>NUCLEOTIDE SEQUENCE</scope>
    <source>
        <strain evidence="2">KasaAsao</strain>
        <tissue evidence="2">Whole Snail</tissue>
    </source>
</reference>
<dbReference type="EMBL" id="JASAOG010000344">
    <property type="protein sequence ID" value="KAK0040193.1"/>
    <property type="molecule type" value="Genomic_DNA"/>
</dbReference>
<evidence type="ECO:0000313" key="3">
    <source>
        <dbReference type="Proteomes" id="UP001233172"/>
    </source>
</evidence>
<reference evidence="2" key="1">
    <citation type="journal article" date="2023" name="PLoS Negl. Trop. Dis.">
        <title>A genome sequence for Biomphalaria pfeifferi, the major vector snail for the human-infecting parasite Schistosoma mansoni.</title>
        <authorList>
            <person name="Bu L."/>
            <person name="Lu L."/>
            <person name="Laidemitt M.R."/>
            <person name="Zhang S.M."/>
            <person name="Mutuku M."/>
            <person name="Mkoji G."/>
            <person name="Steinauer M."/>
            <person name="Loker E.S."/>
        </authorList>
    </citation>
    <scope>NUCLEOTIDE SEQUENCE</scope>
    <source>
        <strain evidence="2">KasaAsao</strain>
    </source>
</reference>
<organism evidence="2 3">
    <name type="scientific">Biomphalaria pfeifferi</name>
    <name type="common">Bloodfluke planorb</name>
    <name type="synonym">Freshwater snail</name>
    <dbReference type="NCBI Taxonomy" id="112525"/>
    <lineage>
        <taxon>Eukaryota</taxon>
        <taxon>Metazoa</taxon>
        <taxon>Spiralia</taxon>
        <taxon>Lophotrochozoa</taxon>
        <taxon>Mollusca</taxon>
        <taxon>Gastropoda</taxon>
        <taxon>Heterobranchia</taxon>
        <taxon>Euthyneura</taxon>
        <taxon>Panpulmonata</taxon>
        <taxon>Hygrophila</taxon>
        <taxon>Lymnaeoidea</taxon>
        <taxon>Planorbidae</taxon>
        <taxon>Biomphalaria</taxon>
    </lineage>
</organism>
<gene>
    <name evidence="2" type="ORF">Bpfe_030371</name>
</gene>
<comment type="caution">
    <text evidence="2">The sequence shown here is derived from an EMBL/GenBank/DDBJ whole genome shotgun (WGS) entry which is preliminary data.</text>
</comment>
<evidence type="ECO:0000256" key="1">
    <source>
        <dbReference type="SAM" id="MobiDB-lite"/>
    </source>
</evidence>
<feature type="compositionally biased region" description="Polar residues" evidence="1">
    <location>
        <begin position="46"/>
        <end position="70"/>
    </location>
</feature>
<protein>
    <submittedName>
        <fullName evidence="2">Uncharacterized protein</fullName>
    </submittedName>
</protein>
<accession>A0AAD8AQX9</accession>